<sequence>MNECETTELILNRWNEIDDQLEASEFMKLAYEMRKHLTGHTPIREVKKWLPHIGTNAENRFLFHETKANSSFIACDDLVFASFLNFHFSKFDGVEDNQVRYERYLRWLIEASNTIVTEFHWASKSVFLDKLNKDVKKDMVYTLDDQFVASSRDISLPVYFPMPKRT</sequence>
<name>A0A1M5L6H7_9RHOB</name>
<dbReference type="AlphaFoldDB" id="A0A1M5L6H7"/>
<organism evidence="1 2">
    <name type="scientific">Cognatishimia maritima</name>
    <dbReference type="NCBI Taxonomy" id="870908"/>
    <lineage>
        <taxon>Bacteria</taxon>
        <taxon>Pseudomonadati</taxon>
        <taxon>Pseudomonadota</taxon>
        <taxon>Alphaproteobacteria</taxon>
        <taxon>Rhodobacterales</taxon>
        <taxon>Paracoccaceae</taxon>
        <taxon>Cognatishimia</taxon>
    </lineage>
</organism>
<accession>A0A1M5L6H7</accession>
<dbReference type="EMBL" id="FQWM01000001">
    <property type="protein sequence ID" value="SHG60601.1"/>
    <property type="molecule type" value="Genomic_DNA"/>
</dbReference>
<gene>
    <name evidence="1" type="ORF">SAMN04488044_1176</name>
</gene>
<proteinExistence type="predicted"/>
<dbReference type="RefSeq" id="WP_072791510.1">
    <property type="nucleotide sequence ID" value="NZ_FQWM01000001.1"/>
</dbReference>
<keyword evidence="2" id="KW-1185">Reference proteome</keyword>
<protein>
    <submittedName>
        <fullName evidence="1">Uncharacterized protein</fullName>
    </submittedName>
</protein>
<evidence type="ECO:0000313" key="1">
    <source>
        <dbReference type="EMBL" id="SHG60601.1"/>
    </source>
</evidence>
<dbReference type="Proteomes" id="UP000184211">
    <property type="component" value="Unassembled WGS sequence"/>
</dbReference>
<evidence type="ECO:0000313" key="2">
    <source>
        <dbReference type="Proteomes" id="UP000184211"/>
    </source>
</evidence>
<reference evidence="2" key="1">
    <citation type="submission" date="2016-11" db="EMBL/GenBank/DDBJ databases">
        <authorList>
            <person name="Varghese N."/>
            <person name="Submissions S."/>
        </authorList>
    </citation>
    <scope>NUCLEOTIDE SEQUENCE [LARGE SCALE GENOMIC DNA]</scope>
    <source>
        <strain evidence="2">DSM 28223</strain>
    </source>
</reference>